<evidence type="ECO:0000313" key="2">
    <source>
        <dbReference type="Proteomes" id="UP000249056"/>
    </source>
</evidence>
<comment type="caution">
    <text evidence="1">The sequence shown here is derived from an EMBL/GenBank/DDBJ whole genome shotgun (WGS) entry which is preliminary data.</text>
</comment>
<reference evidence="1 2" key="1">
    <citation type="submission" date="2018-06" db="EMBL/GenBank/DDBJ databases">
        <title>Genome Sequence of the Brown Rot Fungal Pathogen Monilinia fructigena.</title>
        <authorList>
            <person name="Landi L."/>
            <person name="De Miccolis Angelini R.M."/>
            <person name="Pollastro S."/>
            <person name="Abate D."/>
            <person name="Faretra F."/>
            <person name="Romanazzi G."/>
        </authorList>
    </citation>
    <scope>NUCLEOTIDE SEQUENCE [LARGE SCALE GENOMIC DNA]</scope>
    <source>
        <strain evidence="1 2">Mfrg269</strain>
    </source>
</reference>
<keyword evidence="2" id="KW-1185">Reference proteome</keyword>
<dbReference type="AlphaFoldDB" id="A0A395IHR8"/>
<evidence type="ECO:0000313" key="1">
    <source>
        <dbReference type="EMBL" id="RAL59872.1"/>
    </source>
</evidence>
<protein>
    <submittedName>
        <fullName evidence="1">Uncharacterized protein</fullName>
    </submittedName>
</protein>
<organism evidence="1 2">
    <name type="scientific">Monilinia fructigena</name>
    <dbReference type="NCBI Taxonomy" id="38457"/>
    <lineage>
        <taxon>Eukaryota</taxon>
        <taxon>Fungi</taxon>
        <taxon>Dikarya</taxon>
        <taxon>Ascomycota</taxon>
        <taxon>Pezizomycotina</taxon>
        <taxon>Leotiomycetes</taxon>
        <taxon>Helotiales</taxon>
        <taxon>Sclerotiniaceae</taxon>
        <taxon>Monilinia</taxon>
    </lineage>
</organism>
<accession>A0A395IHR8</accession>
<proteinExistence type="predicted"/>
<gene>
    <name evidence="1" type="ORF">DID88_000499</name>
</gene>
<dbReference type="EMBL" id="QKRW01000047">
    <property type="protein sequence ID" value="RAL59872.1"/>
    <property type="molecule type" value="Genomic_DNA"/>
</dbReference>
<dbReference type="OrthoDB" id="5330858at2759"/>
<name>A0A395IHR8_9HELO</name>
<sequence>MQEAGESVRTLHIVASPRKATTHLNGTIHSVESLMDTPLPIHTPTKKKANVGRASFGINVSSGVLQILEAEVLTTLDLHDTLPKVQSEINTPVPDLFYVFQYASVLTTIKLDGETDKESLKRKRDSDEKQKPRLDIPAQFISYYPKLGTALAISDNELVAVQVDFQPGQGSKSRAIGLLIDSLGCSDHK</sequence>
<dbReference type="Proteomes" id="UP000249056">
    <property type="component" value="Unassembled WGS sequence"/>
</dbReference>